<gene>
    <name evidence="2" type="ORF">QFZ53_003682</name>
</gene>
<dbReference type="AlphaFoldDB" id="A0AAW8F4V6"/>
<dbReference type="Proteomes" id="UP001244427">
    <property type="component" value="Unassembled WGS sequence"/>
</dbReference>
<keyword evidence="1" id="KW-0732">Signal</keyword>
<comment type="caution">
    <text evidence="2">The sequence shown here is derived from an EMBL/GenBank/DDBJ whole genome shotgun (WGS) entry which is preliminary data.</text>
</comment>
<sequence>MKKVLPWLTGAALVLAAGTVAAVTPDPVAQDGPFLIRGAADQPVASRDLIVRVGEARFADRVTVDDEWHADGNWFVVSLSAAATQTEVDAAIRLMKLVVDGREFIASERPSTSLIGVGLRVGTDTEGMVAFELPEDITTGDAEIRVSTPHSTPHLDDVIVVPLHLDDLPREHSIEIAEPSIEEMP</sequence>
<evidence type="ECO:0000256" key="1">
    <source>
        <dbReference type="SAM" id="SignalP"/>
    </source>
</evidence>
<dbReference type="RefSeq" id="WP_292909558.1">
    <property type="nucleotide sequence ID" value="NZ_JAUSXV010000001.1"/>
</dbReference>
<protein>
    <submittedName>
        <fullName evidence="2">Uncharacterized protein</fullName>
    </submittedName>
</protein>
<dbReference type="EMBL" id="JAUSXV010000001">
    <property type="protein sequence ID" value="MDQ0649486.1"/>
    <property type="molecule type" value="Genomic_DNA"/>
</dbReference>
<organism evidence="2 3">
    <name type="scientific">Microbacterium natoriense</name>
    <dbReference type="NCBI Taxonomy" id="284570"/>
    <lineage>
        <taxon>Bacteria</taxon>
        <taxon>Bacillati</taxon>
        <taxon>Actinomycetota</taxon>
        <taxon>Actinomycetes</taxon>
        <taxon>Micrococcales</taxon>
        <taxon>Microbacteriaceae</taxon>
        <taxon>Microbacterium</taxon>
    </lineage>
</organism>
<feature type="signal peptide" evidence="1">
    <location>
        <begin position="1"/>
        <end position="22"/>
    </location>
</feature>
<proteinExistence type="predicted"/>
<feature type="chain" id="PRO_5043768069" evidence="1">
    <location>
        <begin position="23"/>
        <end position="185"/>
    </location>
</feature>
<keyword evidence="3" id="KW-1185">Reference proteome</keyword>
<name>A0AAW8F4V6_9MICO</name>
<evidence type="ECO:0000313" key="3">
    <source>
        <dbReference type="Proteomes" id="UP001244427"/>
    </source>
</evidence>
<reference evidence="2 3" key="1">
    <citation type="submission" date="2023-07" db="EMBL/GenBank/DDBJ databases">
        <title>Comparative genomics of wheat-associated soil bacteria to identify genetic determinants of phenazine resistance.</title>
        <authorList>
            <person name="Mouncey N."/>
        </authorList>
    </citation>
    <scope>NUCLEOTIDE SEQUENCE [LARGE SCALE GENOMIC DNA]</scope>
    <source>
        <strain evidence="2 3">W4I9-1</strain>
    </source>
</reference>
<evidence type="ECO:0000313" key="2">
    <source>
        <dbReference type="EMBL" id="MDQ0649486.1"/>
    </source>
</evidence>
<accession>A0AAW8F4V6</accession>